<protein>
    <submittedName>
        <fullName evidence="1">Uncharacterized protein</fullName>
    </submittedName>
</protein>
<sequence>MSAPDVQADERPYWQTRPCPTWCSSGHARDESIADALHMSHDFFEIVATTEPPICDTYAGERYVEAQAFDVSLSQYELEREPRVWLGLNQTSTGLKLTLGEASALADALRKLVDAAEATS</sequence>
<dbReference type="Pfam" id="PF21848">
    <property type="entry name" value="DUF6907"/>
    <property type="match status" value="1"/>
</dbReference>
<comment type="caution">
    <text evidence="1">The sequence shown here is derived from an EMBL/GenBank/DDBJ whole genome shotgun (WGS) entry which is preliminary data.</text>
</comment>
<name>A0A2T0PPM5_9ACTN</name>
<dbReference type="OrthoDB" id="5082479at2"/>
<proteinExistence type="predicted"/>
<gene>
    <name evidence="1" type="ORF">CLV72_11647</name>
</gene>
<dbReference type="RefSeq" id="WP_146159652.1">
    <property type="nucleotide sequence ID" value="NZ_PVZC01000016.1"/>
</dbReference>
<accession>A0A2T0PPM5</accession>
<evidence type="ECO:0000313" key="1">
    <source>
        <dbReference type="EMBL" id="PRX90851.1"/>
    </source>
</evidence>
<evidence type="ECO:0000313" key="2">
    <source>
        <dbReference type="Proteomes" id="UP000237846"/>
    </source>
</evidence>
<keyword evidence="2" id="KW-1185">Reference proteome</keyword>
<organism evidence="1 2">
    <name type="scientific">Allonocardiopsis opalescens</name>
    <dbReference type="NCBI Taxonomy" id="1144618"/>
    <lineage>
        <taxon>Bacteria</taxon>
        <taxon>Bacillati</taxon>
        <taxon>Actinomycetota</taxon>
        <taxon>Actinomycetes</taxon>
        <taxon>Streptosporangiales</taxon>
        <taxon>Allonocardiopsis</taxon>
    </lineage>
</organism>
<dbReference type="Proteomes" id="UP000237846">
    <property type="component" value="Unassembled WGS sequence"/>
</dbReference>
<dbReference type="EMBL" id="PVZC01000016">
    <property type="protein sequence ID" value="PRX90851.1"/>
    <property type="molecule type" value="Genomic_DNA"/>
</dbReference>
<reference evidence="1 2" key="1">
    <citation type="submission" date="2018-03" db="EMBL/GenBank/DDBJ databases">
        <title>Genomic Encyclopedia of Archaeal and Bacterial Type Strains, Phase II (KMG-II): from individual species to whole genera.</title>
        <authorList>
            <person name="Goeker M."/>
        </authorList>
    </citation>
    <scope>NUCLEOTIDE SEQUENCE [LARGE SCALE GENOMIC DNA]</scope>
    <source>
        <strain evidence="1 2">DSM 45601</strain>
    </source>
</reference>
<dbReference type="InterPro" id="IPR054202">
    <property type="entry name" value="DUF6907"/>
</dbReference>
<dbReference type="AlphaFoldDB" id="A0A2T0PPM5"/>